<name>A0ABP8C4Z2_9FLAO</name>
<feature type="chain" id="PRO_5047280748" description="Nicotinic acid mononucleotide adenyltransferase" evidence="1">
    <location>
        <begin position="19"/>
        <end position="110"/>
    </location>
</feature>
<dbReference type="RefSeq" id="WP_344787017.1">
    <property type="nucleotide sequence ID" value="NZ_BAABCA010000002.1"/>
</dbReference>
<evidence type="ECO:0008006" key="4">
    <source>
        <dbReference type="Google" id="ProtNLM"/>
    </source>
</evidence>
<dbReference type="Gene3D" id="3.90.930.1">
    <property type="match status" value="1"/>
</dbReference>
<sequence length="110" mass="12380">MKNIFILLLALCTTVSFAQEEKVLKQDKTFKLNKVTNLIDAVYYHDNGKVSQTGSFTADGKLQGEWLSFDEKGNKTITAYYDNGKKTGKWIHVINGVIKEVNYSKNVASL</sequence>
<accession>A0ABP8C4Z2</accession>
<organism evidence="2 3">
    <name type="scientific">Postechiella marina</name>
    <dbReference type="NCBI Taxonomy" id="943941"/>
    <lineage>
        <taxon>Bacteria</taxon>
        <taxon>Pseudomonadati</taxon>
        <taxon>Bacteroidota</taxon>
        <taxon>Flavobacteriia</taxon>
        <taxon>Flavobacteriales</taxon>
        <taxon>Flavobacteriaceae</taxon>
        <taxon>Postechiella</taxon>
    </lineage>
</organism>
<evidence type="ECO:0000313" key="3">
    <source>
        <dbReference type="Proteomes" id="UP001501496"/>
    </source>
</evidence>
<keyword evidence="3" id="KW-1185">Reference proteome</keyword>
<protein>
    <recommendedName>
        <fullName evidence="4">Nicotinic acid mononucleotide adenyltransferase</fullName>
    </recommendedName>
</protein>
<dbReference type="SUPFAM" id="SSF82185">
    <property type="entry name" value="Histone H3 K4-specific methyltransferase SET7/9 N-terminal domain"/>
    <property type="match status" value="1"/>
</dbReference>
<evidence type="ECO:0000313" key="2">
    <source>
        <dbReference type="EMBL" id="GAA4233353.1"/>
    </source>
</evidence>
<keyword evidence="1" id="KW-0732">Signal</keyword>
<dbReference type="Proteomes" id="UP001501496">
    <property type="component" value="Unassembled WGS sequence"/>
</dbReference>
<proteinExistence type="predicted"/>
<reference evidence="3" key="1">
    <citation type="journal article" date="2019" name="Int. J. Syst. Evol. Microbiol.">
        <title>The Global Catalogue of Microorganisms (GCM) 10K type strain sequencing project: providing services to taxonomists for standard genome sequencing and annotation.</title>
        <authorList>
            <consortium name="The Broad Institute Genomics Platform"/>
            <consortium name="The Broad Institute Genome Sequencing Center for Infectious Disease"/>
            <person name="Wu L."/>
            <person name="Ma J."/>
        </authorList>
    </citation>
    <scope>NUCLEOTIDE SEQUENCE [LARGE SCALE GENOMIC DNA]</scope>
    <source>
        <strain evidence="3">JCM 17630</strain>
    </source>
</reference>
<gene>
    <name evidence="2" type="ORF">GCM10022291_10130</name>
</gene>
<dbReference type="EMBL" id="BAABCA010000002">
    <property type="protein sequence ID" value="GAA4233353.1"/>
    <property type="molecule type" value="Genomic_DNA"/>
</dbReference>
<evidence type="ECO:0000256" key="1">
    <source>
        <dbReference type="SAM" id="SignalP"/>
    </source>
</evidence>
<feature type="signal peptide" evidence="1">
    <location>
        <begin position="1"/>
        <end position="18"/>
    </location>
</feature>
<comment type="caution">
    <text evidence="2">The sequence shown here is derived from an EMBL/GenBank/DDBJ whole genome shotgun (WGS) entry which is preliminary data.</text>
</comment>